<dbReference type="InterPro" id="IPR003439">
    <property type="entry name" value="ABC_transporter-like_ATP-bd"/>
</dbReference>
<evidence type="ECO:0000259" key="5">
    <source>
        <dbReference type="PROSITE" id="PS50893"/>
    </source>
</evidence>
<evidence type="ECO:0000313" key="7">
    <source>
        <dbReference type="Proteomes" id="UP000019681"/>
    </source>
</evidence>
<sequence length="223" mass="24942">MINIKNLSFSYNKIPPYILENINLEIKKGDYVSILGDNGSGKSTLIKLLLKLLKPCSGTIQINTQKIGYVPQRFEGFNSQFPVTIYEMLNCHRKALKIKDSSIVLNSLLKVDMLNYKNSLIGNLSGGQQQKIFIARAMMGNPELLILDEPSTGIDVQSQYEIYSLIKSLNTNLGITVVAIEHNLNAALVNSDYIFKLKNGKGQILSINDYKENFQEVMGYASI</sequence>
<comment type="caution">
    <text evidence="6">The sequence shown here is derived from an EMBL/GenBank/DDBJ whole genome shotgun (WGS) entry which is preliminary data.</text>
</comment>
<dbReference type="PROSITE" id="PS50893">
    <property type="entry name" value="ABC_TRANSPORTER_2"/>
    <property type="match status" value="1"/>
</dbReference>
<dbReference type="PANTHER" id="PTHR42734">
    <property type="entry name" value="METAL TRANSPORT SYSTEM ATP-BINDING PROTEIN TM_0124-RELATED"/>
    <property type="match status" value="1"/>
</dbReference>
<dbReference type="SUPFAM" id="SSF52540">
    <property type="entry name" value="P-loop containing nucleoside triphosphate hydrolases"/>
    <property type="match status" value="1"/>
</dbReference>
<evidence type="ECO:0000313" key="6">
    <source>
        <dbReference type="EMBL" id="EYE87290.1"/>
    </source>
</evidence>
<dbReference type="InterPro" id="IPR027417">
    <property type="entry name" value="P-loop_NTPase"/>
</dbReference>
<dbReference type="InterPro" id="IPR050153">
    <property type="entry name" value="Metal_Ion_Import_ABC"/>
</dbReference>
<organism evidence="6 7">
    <name type="scientific">Fervidicella metallireducens AeB</name>
    <dbReference type="NCBI Taxonomy" id="1403537"/>
    <lineage>
        <taxon>Bacteria</taxon>
        <taxon>Bacillati</taxon>
        <taxon>Bacillota</taxon>
        <taxon>Clostridia</taxon>
        <taxon>Eubacteriales</taxon>
        <taxon>Clostridiaceae</taxon>
        <taxon>Fervidicella</taxon>
    </lineage>
</organism>
<proteinExistence type="inferred from homology"/>
<gene>
    <name evidence="6" type="ORF">Q428_14075</name>
</gene>
<keyword evidence="7" id="KW-1185">Reference proteome</keyword>
<name>A0A017RTQ8_9CLOT</name>
<evidence type="ECO:0000256" key="4">
    <source>
        <dbReference type="ARBA" id="ARBA00022840"/>
    </source>
</evidence>
<keyword evidence="4 6" id="KW-0067">ATP-binding</keyword>
<comment type="similarity">
    <text evidence="1">Belongs to the ABC transporter superfamily.</text>
</comment>
<dbReference type="Pfam" id="PF00005">
    <property type="entry name" value="ABC_tran"/>
    <property type="match status" value="1"/>
</dbReference>
<dbReference type="AlphaFoldDB" id="A0A017RTQ8"/>
<dbReference type="PROSITE" id="PS00211">
    <property type="entry name" value="ABC_TRANSPORTER_1"/>
    <property type="match status" value="1"/>
</dbReference>
<evidence type="ECO:0000256" key="3">
    <source>
        <dbReference type="ARBA" id="ARBA00022741"/>
    </source>
</evidence>
<dbReference type="Proteomes" id="UP000019681">
    <property type="component" value="Unassembled WGS sequence"/>
</dbReference>
<dbReference type="Gene3D" id="3.40.50.300">
    <property type="entry name" value="P-loop containing nucleotide triphosphate hydrolases"/>
    <property type="match status" value="1"/>
</dbReference>
<dbReference type="PANTHER" id="PTHR42734:SF17">
    <property type="entry name" value="METAL TRANSPORT SYSTEM ATP-BINDING PROTEIN TM_0124-RELATED"/>
    <property type="match status" value="1"/>
</dbReference>
<dbReference type="GO" id="GO:0016887">
    <property type="term" value="F:ATP hydrolysis activity"/>
    <property type="evidence" value="ECO:0007669"/>
    <property type="project" value="InterPro"/>
</dbReference>
<keyword evidence="2" id="KW-0813">Transport</keyword>
<dbReference type="GO" id="GO:0005524">
    <property type="term" value="F:ATP binding"/>
    <property type="evidence" value="ECO:0007669"/>
    <property type="project" value="UniProtKB-KW"/>
</dbReference>
<dbReference type="SMART" id="SM00382">
    <property type="entry name" value="AAA"/>
    <property type="match status" value="1"/>
</dbReference>
<evidence type="ECO:0000256" key="1">
    <source>
        <dbReference type="ARBA" id="ARBA00005417"/>
    </source>
</evidence>
<protein>
    <submittedName>
        <fullName evidence="6">Metal ABC transporter ATP-binding protein</fullName>
    </submittedName>
</protein>
<accession>A0A017RTQ8</accession>
<feature type="domain" description="ABC transporter" evidence="5">
    <location>
        <begin position="2"/>
        <end position="220"/>
    </location>
</feature>
<dbReference type="InterPro" id="IPR017871">
    <property type="entry name" value="ABC_transporter-like_CS"/>
</dbReference>
<dbReference type="EMBL" id="AZQP01000073">
    <property type="protein sequence ID" value="EYE87290.1"/>
    <property type="molecule type" value="Genomic_DNA"/>
</dbReference>
<dbReference type="RefSeq" id="WP_035381676.1">
    <property type="nucleotide sequence ID" value="NZ_AZQP01000073.1"/>
</dbReference>
<evidence type="ECO:0000256" key="2">
    <source>
        <dbReference type="ARBA" id="ARBA00022448"/>
    </source>
</evidence>
<dbReference type="InterPro" id="IPR003593">
    <property type="entry name" value="AAA+_ATPase"/>
</dbReference>
<dbReference type="STRING" id="1403537.Q428_14075"/>
<dbReference type="OrthoDB" id="9806726at2"/>
<keyword evidence="3" id="KW-0547">Nucleotide-binding</keyword>
<reference evidence="6 7" key="1">
    <citation type="journal article" date="2014" name="Genome Announc.">
        <title>Draft Genome Sequence of Fervidicella metallireducens Strain AeBT, an Iron-Reducing Thermoanaerobe from the Great Artesian Basin.</title>
        <authorList>
            <person name="Patel B.K."/>
        </authorList>
    </citation>
    <scope>NUCLEOTIDE SEQUENCE [LARGE SCALE GENOMIC DNA]</scope>
    <source>
        <strain evidence="6 7">AeB</strain>
    </source>
</reference>